<organism evidence="2 3">
    <name type="scientific">Mycolicibacterium flavescens</name>
    <name type="common">Mycobacterium flavescens</name>
    <dbReference type="NCBI Taxonomy" id="1776"/>
    <lineage>
        <taxon>Bacteria</taxon>
        <taxon>Bacillati</taxon>
        <taxon>Actinomycetota</taxon>
        <taxon>Actinomycetes</taxon>
        <taxon>Mycobacteriales</taxon>
        <taxon>Mycobacteriaceae</taxon>
        <taxon>Mycolicibacterium</taxon>
    </lineage>
</organism>
<protein>
    <submittedName>
        <fullName evidence="2">Uncharacterized protein</fullName>
    </submittedName>
</protein>
<name>A0A1E3RAJ5_MYCFV</name>
<proteinExistence type="predicted"/>
<keyword evidence="3" id="KW-1185">Reference proteome</keyword>
<evidence type="ECO:0000313" key="2">
    <source>
        <dbReference type="EMBL" id="ODQ86935.1"/>
    </source>
</evidence>
<evidence type="ECO:0000313" key="3">
    <source>
        <dbReference type="Proteomes" id="UP000094053"/>
    </source>
</evidence>
<sequence length="92" mass="10051">MADQDNDDGGRWDVGAKDGVVYVERRSEDNQPVFSDQLEPDDARQLAGLLTKFADKAQAAGSDDSDSDDESDDDDSKDESDDDSDSDDDKDD</sequence>
<dbReference type="AlphaFoldDB" id="A0A1E3RAJ5"/>
<dbReference type="RefSeq" id="WP_069416505.1">
    <property type="nucleotide sequence ID" value="NZ_JACKUL010000014.1"/>
</dbReference>
<dbReference type="Proteomes" id="UP000094053">
    <property type="component" value="Unassembled WGS sequence"/>
</dbReference>
<evidence type="ECO:0000256" key="1">
    <source>
        <dbReference type="SAM" id="MobiDB-lite"/>
    </source>
</evidence>
<reference evidence="3" key="1">
    <citation type="submission" date="2016-09" db="EMBL/GenBank/DDBJ databases">
        <authorList>
            <person name="Greninger A.L."/>
            <person name="Jerome K.R."/>
            <person name="Mcnair B."/>
            <person name="Wallis C."/>
            <person name="Fang F."/>
        </authorList>
    </citation>
    <scope>NUCLEOTIDE SEQUENCE [LARGE SCALE GENOMIC DNA]</scope>
    <source>
        <strain evidence="3">M6</strain>
    </source>
</reference>
<feature type="compositionally biased region" description="Acidic residues" evidence="1">
    <location>
        <begin position="63"/>
        <end position="92"/>
    </location>
</feature>
<comment type="caution">
    <text evidence="2">The sequence shown here is derived from an EMBL/GenBank/DDBJ whole genome shotgun (WGS) entry which is preliminary data.</text>
</comment>
<gene>
    <name evidence="2" type="ORF">BHQ18_25805</name>
</gene>
<dbReference type="EMBL" id="MIHA01000027">
    <property type="protein sequence ID" value="ODQ86935.1"/>
    <property type="molecule type" value="Genomic_DNA"/>
</dbReference>
<dbReference type="OrthoDB" id="4640435at2"/>
<accession>A0A1E3RAJ5</accession>
<feature type="region of interest" description="Disordered" evidence="1">
    <location>
        <begin position="54"/>
        <end position="92"/>
    </location>
</feature>